<accession>A0ABP4WTY0</accession>
<organism evidence="2 3">
    <name type="scientific">Luedemannella helvata</name>
    <dbReference type="NCBI Taxonomy" id="349315"/>
    <lineage>
        <taxon>Bacteria</taxon>
        <taxon>Bacillati</taxon>
        <taxon>Actinomycetota</taxon>
        <taxon>Actinomycetes</taxon>
        <taxon>Micromonosporales</taxon>
        <taxon>Micromonosporaceae</taxon>
        <taxon>Luedemannella</taxon>
    </lineage>
</organism>
<gene>
    <name evidence="2" type="ORF">GCM10009681_34940</name>
</gene>
<evidence type="ECO:0000259" key="1">
    <source>
        <dbReference type="Pfam" id="PF26136"/>
    </source>
</evidence>
<protein>
    <recommendedName>
        <fullName evidence="1">SCO6045-like C-terminal domain-containing protein</fullName>
    </recommendedName>
</protein>
<dbReference type="Pfam" id="PF26136">
    <property type="entry name" value="SCO6045_C"/>
    <property type="match status" value="1"/>
</dbReference>
<keyword evidence="3" id="KW-1185">Reference proteome</keyword>
<name>A0ABP4WTY0_9ACTN</name>
<reference evidence="3" key="1">
    <citation type="journal article" date="2019" name="Int. J. Syst. Evol. Microbiol.">
        <title>The Global Catalogue of Microorganisms (GCM) 10K type strain sequencing project: providing services to taxonomists for standard genome sequencing and annotation.</title>
        <authorList>
            <consortium name="The Broad Institute Genomics Platform"/>
            <consortium name="The Broad Institute Genome Sequencing Center for Infectious Disease"/>
            <person name="Wu L."/>
            <person name="Ma J."/>
        </authorList>
    </citation>
    <scope>NUCLEOTIDE SEQUENCE [LARGE SCALE GENOMIC DNA]</scope>
    <source>
        <strain evidence="3">JCM 13249</strain>
    </source>
</reference>
<sequence length="153" mass="16464">MSREDLAGAQAALVAALVTGAPAPPGFDQDGVRAAAAALLRKRAGEVAAAWPVLAASFGPRWTVTFARWATTRPTRGSLRDGFDLARHLRAGGALGAGALEELATREAQWRYRDGGEARRRRLPAVRRVRGATVAQAFGRVWVRRAKRPRARS</sequence>
<evidence type="ECO:0000313" key="3">
    <source>
        <dbReference type="Proteomes" id="UP001500655"/>
    </source>
</evidence>
<proteinExistence type="predicted"/>
<dbReference type="InterPro" id="IPR058711">
    <property type="entry name" value="SCO6045-like_C"/>
</dbReference>
<dbReference type="RefSeq" id="WP_344082843.1">
    <property type="nucleotide sequence ID" value="NZ_BAAALS010000016.1"/>
</dbReference>
<evidence type="ECO:0000313" key="2">
    <source>
        <dbReference type="EMBL" id="GAA1760741.1"/>
    </source>
</evidence>
<dbReference type="Proteomes" id="UP001500655">
    <property type="component" value="Unassembled WGS sequence"/>
</dbReference>
<feature type="domain" description="SCO6045-like C-terminal" evidence="1">
    <location>
        <begin position="7"/>
        <end position="91"/>
    </location>
</feature>
<comment type="caution">
    <text evidence="2">The sequence shown here is derived from an EMBL/GenBank/DDBJ whole genome shotgun (WGS) entry which is preliminary data.</text>
</comment>
<dbReference type="EMBL" id="BAAALS010000016">
    <property type="protein sequence ID" value="GAA1760741.1"/>
    <property type="molecule type" value="Genomic_DNA"/>
</dbReference>